<reference evidence="5" key="2">
    <citation type="submission" date="2020-09" db="EMBL/GenBank/DDBJ databases">
        <authorList>
            <person name="Sun Q."/>
            <person name="Zhou Y."/>
        </authorList>
    </citation>
    <scope>NUCLEOTIDE SEQUENCE</scope>
    <source>
        <strain evidence="5">CGMCC 1.15725</strain>
    </source>
</reference>
<dbReference type="NCBIfam" id="TIGR02352">
    <property type="entry name" value="thiamin_ThiO"/>
    <property type="match status" value="1"/>
</dbReference>
<keyword evidence="3" id="KW-0560">Oxidoreductase</keyword>
<dbReference type="AlphaFoldDB" id="A0A8J3E3F9"/>
<comment type="caution">
    <text evidence="5">The sequence shown here is derived from an EMBL/GenBank/DDBJ whole genome shotgun (WGS) entry which is preliminary data.</text>
</comment>
<dbReference type="SUPFAM" id="SSF54373">
    <property type="entry name" value="FAD-linked reductases, C-terminal domain"/>
    <property type="match status" value="1"/>
</dbReference>
<comment type="pathway">
    <text evidence="1">Cofactor biosynthesis; thiamine diphosphate biosynthesis.</text>
</comment>
<sequence>MQNASPIDSSSTRPSVAIIGGGVIGLALGWRLASTGCPVTLVERNGETGRGASWAAAGMLAAGIEAEPTEEALFQLARWSQALWPGFAAELEAAAGLPVGYDTTGTLVCAFTRDQAEKLRHGIQFQRSLGGVFEWLGAAAAREREPGLAPSLVAAAFSPNDHQVDNRLLATALTQAFRRAGGRLVTGVEASVDMAGGRAVGIVAGEARHAADVTVVAAGAWSRMVPGLPAAVRPPTRPVKGQMLALRMPPAAPLVRHVVWGGHCYLVPRADGRLLVGATVEERGFDAEITAGGLLGLLDDAWRTLPAIEDLPVHETWAGFRPGSPDDQPILGPTGIDGLLVATGHHRNGILLTPATAEAMTELILIGRTSDRIRPFGLDRFEKEPRP</sequence>
<evidence type="ECO:0000259" key="4">
    <source>
        <dbReference type="Pfam" id="PF01266"/>
    </source>
</evidence>
<dbReference type="InterPro" id="IPR006076">
    <property type="entry name" value="FAD-dep_OxRdtase"/>
</dbReference>
<dbReference type="InterPro" id="IPR036188">
    <property type="entry name" value="FAD/NAD-bd_sf"/>
</dbReference>
<reference evidence="5" key="1">
    <citation type="journal article" date="2014" name="Int. J. Syst. Evol. Microbiol.">
        <title>Complete genome sequence of Corynebacterium casei LMG S-19264T (=DSM 44701T), isolated from a smear-ripened cheese.</title>
        <authorList>
            <consortium name="US DOE Joint Genome Institute (JGI-PGF)"/>
            <person name="Walter F."/>
            <person name="Albersmeier A."/>
            <person name="Kalinowski J."/>
            <person name="Ruckert C."/>
        </authorList>
    </citation>
    <scope>NUCLEOTIDE SEQUENCE</scope>
    <source>
        <strain evidence="5">CGMCC 1.15725</strain>
    </source>
</reference>
<protein>
    <submittedName>
        <fullName evidence="5">Glycine oxidase ThiO</fullName>
    </submittedName>
</protein>
<accession>A0A8J3E3F9</accession>
<evidence type="ECO:0000256" key="1">
    <source>
        <dbReference type="ARBA" id="ARBA00004948"/>
    </source>
</evidence>
<dbReference type="UniPathway" id="UPA00060"/>
<organism evidence="5 6">
    <name type="scientific">Aliidongia dinghuensis</name>
    <dbReference type="NCBI Taxonomy" id="1867774"/>
    <lineage>
        <taxon>Bacteria</taxon>
        <taxon>Pseudomonadati</taxon>
        <taxon>Pseudomonadota</taxon>
        <taxon>Alphaproteobacteria</taxon>
        <taxon>Rhodospirillales</taxon>
        <taxon>Dongiaceae</taxon>
        <taxon>Aliidongia</taxon>
    </lineage>
</organism>
<dbReference type="Pfam" id="PF01266">
    <property type="entry name" value="DAO"/>
    <property type="match status" value="1"/>
</dbReference>
<gene>
    <name evidence="5" type="primary">thiO</name>
    <name evidence="5" type="ORF">GCM10011611_09760</name>
</gene>
<dbReference type="Proteomes" id="UP000646365">
    <property type="component" value="Unassembled WGS sequence"/>
</dbReference>
<dbReference type="Gene3D" id="3.50.50.60">
    <property type="entry name" value="FAD/NAD(P)-binding domain"/>
    <property type="match status" value="1"/>
</dbReference>
<evidence type="ECO:0000313" key="6">
    <source>
        <dbReference type="Proteomes" id="UP000646365"/>
    </source>
</evidence>
<dbReference type="Gene3D" id="3.30.9.10">
    <property type="entry name" value="D-Amino Acid Oxidase, subunit A, domain 2"/>
    <property type="match status" value="1"/>
</dbReference>
<evidence type="ECO:0000313" key="5">
    <source>
        <dbReference type="EMBL" id="GGF06293.1"/>
    </source>
</evidence>
<dbReference type="RefSeq" id="WP_229743489.1">
    <property type="nucleotide sequence ID" value="NZ_BMJQ01000002.1"/>
</dbReference>
<dbReference type="SUPFAM" id="SSF51905">
    <property type="entry name" value="FAD/NAD(P)-binding domain"/>
    <property type="match status" value="1"/>
</dbReference>
<evidence type="ECO:0000256" key="2">
    <source>
        <dbReference type="ARBA" id="ARBA00022977"/>
    </source>
</evidence>
<dbReference type="GO" id="GO:0009228">
    <property type="term" value="P:thiamine biosynthetic process"/>
    <property type="evidence" value="ECO:0007669"/>
    <property type="project" value="UniProtKB-KW"/>
</dbReference>
<evidence type="ECO:0000256" key="3">
    <source>
        <dbReference type="ARBA" id="ARBA00023002"/>
    </source>
</evidence>
<dbReference type="GO" id="GO:0009229">
    <property type="term" value="P:thiamine diphosphate biosynthetic process"/>
    <property type="evidence" value="ECO:0007669"/>
    <property type="project" value="UniProtKB-UniPathway"/>
</dbReference>
<feature type="domain" description="FAD dependent oxidoreductase" evidence="4">
    <location>
        <begin position="16"/>
        <end position="363"/>
    </location>
</feature>
<dbReference type="GO" id="GO:0016491">
    <property type="term" value="F:oxidoreductase activity"/>
    <property type="evidence" value="ECO:0007669"/>
    <property type="project" value="UniProtKB-KW"/>
</dbReference>
<dbReference type="EMBL" id="BMJQ01000002">
    <property type="protein sequence ID" value="GGF06293.1"/>
    <property type="molecule type" value="Genomic_DNA"/>
</dbReference>
<dbReference type="GO" id="GO:0005737">
    <property type="term" value="C:cytoplasm"/>
    <property type="evidence" value="ECO:0007669"/>
    <property type="project" value="TreeGrafter"/>
</dbReference>
<proteinExistence type="predicted"/>
<dbReference type="PANTHER" id="PTHR13847:SF289">
    <property type="entry name" value="GLYCINE OXIDASE"/>
    <property type="match status" value="1"/>
</dbReference>
<keyword evidence="2" id="KW-0784">Thiamine biosynthesis</keyword>
<dbReference type="GO" id="GO:0050660">
    <property type="term" value="F:flavin adenine dinucleotide binding"/>
    <property type="evidence" value="ECO:0007669"/>
    <property type="project" value="InterPro"/>
</dbReference>
<dbReference type="PANTHER" id="PTHR13847">
    <property type="entry name" value="SARCOSINE DEHYDROGENASE-RELATED"/>
    <property type="match status" value="1"/>
</dbReference>
<name>A0A8J3E3F9_9PROT</name>
<dbReference type="InterPro" id="IPR012727">
    <property type="entry name" value="Gly_oxidase_ThiO"/>
</dbReference>
<keyword evidence="6" id="KW-1185">Reference proteome</keyword>